<gene>
    <name evidence="3" type="ORF">SAMN05444412_102211</name>
</gene>
<dbReference type="EMBL" id="FNQC01000002">
    <property type="protein sequence ID" value="SDY68021.1"/>
    <property type="molecule type" value="Genomic_DNA"/>
</dbReference>
<name>A0A1H3LUE9_9BACT</name>
<dbReference type="Gene3D" id="1.25.40.10">
    <property type="entry name" value="Tetratricopeptide repeat domain"/>
    <property type="match status" value="2"/>
</dbReference>
<organism evidence="3 4">
    <name type="scientific">Rhodonellum ikkaensis</name>
    <dbReference type="NCBI Taxonomy" id="336829"/>
    <lineage>
        <taxon>Bacteria</taxon>
        <taxon>Pseudomonadati</taxon>
        <taxon>Bacteroidota</taxon>
        <taxon>Cytophagia</taxon>
        <taxon>Cytophagales</taxon>
        <taxon>Cytophagaceae</taxon>
        <taxon>Rhodonellum</taxon>
    </lineage>
</organism>
<reference evidence="3 4" key="1">
    <citation type="submission" date="2016-10" db="EMBL/GenBank/DDBJ databases">
        <authorList>
            <person name="Varghese N."/>
            <person name="Submissions S."/>
        </authorList>
    </citation>
    <scope>NUCLEOTIDE SEQUENCE [LARGE SCALE GENOMIC DNA]</scope>
    <source>
        <strain evidence="3 4">DSM 17997</strain>
    </source>
</reference>
<protein>
    <recommendedName>
        <fullName evidence="5">Gliding motility protein</fullName>
    </recommendedName>
</protein>
<dbReference type="InterPro" id="IPR011990">
    <property type="entry name" value="TPR-like_helical_dom_sf"/>
</dbReference>
<evidence type="ECO:0000313" key="4">
    <source>
        <dbReference type="Proteomes" id="UP000199663"/>
    </source>
</evidence>
<evidence type="ECO:0000256" key="2">
    <source>
        <dbReference type="SAM" id="SignalP"/>
    </source>
</evidence>
<keyword evidence="2" id="KW-0732">Signal</keyword>
<feature type="compositionally biased region" description="Basic and acidic residues" evidence="1">
    <location>
        <begin position="752"/>
        <end position="763"/>
    </location>
</feature>
<proteinExistence type="predicted"/>
<evidence type="ECO:0000256" key="1">
    <source>
        <dbReference type="SAM" id="MobiDB-lite"/>
    </source>
</evidence>
<accession>A0A1H3LUE9</accession>
<feature type="signal peptide" evidence="2">
    <location>
        <begin position="1"/>
        <end position="33"/>
    </location>
</feature>
<dbReference type="Proteomes" id="UP000199663">
    <property type="component" value="Unassembled WGS sequence"/>
</dbReference>
<sequence length="894" mass="103891">MEYFGHYYNVPLRMHAKSSLVILCFALLLSACSSEKNTFPNRLYHNTTAKYNAFFLAKEKIIELENLFQSQHQEDYSQILPIFYPVDSATIEQNEALLKEARELASKAIDWHRISKWVDDSYFLIGLIDYYQANFDDAINTFKYINVNSKDKDLRHRSLIQLLRIFTDLKKNEDAAFVIDYLSKESKINPDNKFLLFKTLAYYYDTRGEINGKIGALDKSLEFVKDKKDKSRINFILAQLYKREDLDALAFSYYGEAEKGNPPYERSFFAKLYAQQVAELNKSKDLQRVRNYYSSLYDDSKNRDLRDVILYERALFELKQNGEEEAERLLTLAAKEEGKNQIQKGYIYEKLADIRFDLKKDYRAAKYYLDSALVYFKPSDPSHSPITKRKEVLDDYVIHFETIIRNDSLIALSLLTPEEQELIADAFIKGEEERLLREAAKKEEPKSSGIFENLLAFSGRGSGENFYFDNAVALQQGSIDFFRNWGNRTLQDNWRRSGQGFQSAISEPEQNIEIKPSPSDSIQVEDEKPLLGQLPDKESLMAQIPKTEESLKVLREALDISYFELGKLLFLDLKEPDPGIGYLENHIEKYPNSVKKPESYYLLYLAQTEINGDARRYVERLNKEFPESPFTFSVNNPEGATGNLAYLESSKKYEEAYSKYYSRQYQEARSIIRSTLEAYPLTRNTEKFMLLDIMVSGKIDDRERYQSRLENYIQNTEDTGLLNMARNMLIALTGEKPKTEQKNEGLEAVARISEEGDDRKSESDSEEAEEVTPYKENPNQTHIFVIVLEPKQAAEAKGLLADLENFHSQNFSNARLRTGNMNLNSENAIFIVSPFNNAERALAYREKFMQDFNTSSLNSSDKDNSFLISIENFQELNKRKDINEYRNFYKKTYQ</sequence>
<evidence type="ECO:0000313" key="3">
    <source>
        <dbReference type="EMBL" id="SDY68021.1"/>
    </source>
</evidence>
<comment type="caution">
    <text evidence="3">The sequence shown here is derived from an EMBL/GenBank/DDBJ whole genome shotgun (WGS) entry which is preliminary data.</text>
</comment>
<feature type="chain" id="PRO_5045550068" description="Gliding motility protein" evidence="2">
    <location>
        <begin position="34"/>
        <end position="894"/>
    </location>
</feature>
<keyword evidence="4" id="KW-1185">Reference proteome</keyword>
<evidence type="ECO:0008006" key="5">
    <source>
        <dbReference type="Google" id="ProtNLM"/>
    </source>
</evidence>
<feature type="region of interest" description="Disordered" evidence="1">
    <location>
        <begin position="750"/>
        <end position="774"/>
    </location>
</feature>